<dbReference type="eggNOG" id="ENOG502TI1B">
    <property type="taxonomic scope" value="Eukaryota"/>
</dbReference>
<dbReference type="FunCoup" id="E6N0V0">
    <property type="interactions" value="51"/>
</dbReference>
<keyword evidence="3" id="KW-1185">Reference proteome</keyword>
<dbReference type="OrthoDB" id="5860786at2759"/>
<evidence type="ECO:0000313" key="2">
    <source>
        <dbReference type="EMBL" id="CCD71663.2"/>
    </source>
</evidence>
<organism evidence="2 3">
    <name type="scientific">Caenorhabditis elegans</name>
    <dbReference type="NCBI Taxonomy" id="6239"/>
    <lineage>
        <taxon>Eukaryota</taxon>
        <taxon>Metazoa</taxon>
        <taxon>Ecdysozoa</taxon>
        <taxon>Nematoda</taxon>
        <taxon>Chromadorea</taxon>
        <taxon>Rhabditida</taxon>
        <taxon>Rhabditina</taxon>
        <taxon>Rhabditomorpha</taxon>
        <taxon>Rhabditoidea</taxon>
        <taxon>Rhabditidae</taxon>
        <taxon>Peloderinae</taxon>
        <taxon>Caenorhabditis</taxon>
    </lineage>
</organism>
<sequence length="99" mass="11023">MVVTRVISGNQGQYLTVPSTIYVARANHLHSEPSCEGKNILCIKLCACLVIVFVFCVLIVFIYAMLLAQFSDNQLQLNNDSLMAALVKPEDVKIHNKLE</sequence>
<proteinExistence type="predicted"/>
<evidence type="ECO:0000256" key="1">
    <source>
        <dbReference type="SAM" id="Phobius"/>
    </source>
</evidence>
<evidence type="ECO:0000313" key="3">
    <source>
        <dbReference type="Proteomes" id="UP000001940"/>
    </source>
</evidence>
<dbReference type="WormBase" id="F52H2.15">
    <property type="protein sequence ID" value="CE53646"/>
    <property type="gene ID" value="WBGene00206381"/>
</dbReference>
<dbReference type="GeneID" id="13219641"/>
<keyword evidence="1" id="KW-0472">Membrane</keyword>
<dbReference type="SMR" id="E6N0V0"/>
<dbReference type="EMBL" id="BX284606">
    <property type="protein sequence ID" value="CCD71663.2"/>
    <property type="molecule type" value="Genomic_DNA"/>
</dbReference>
<reference evidence="2 3" key="1">
    <citation type="journal article" date="1998" name="Science">
        <title>Genome sequence of the nematode C. elegans: a platform for investigating biology.</title>
        <authorList>
            <consortium name="The C. elegans sequencing consortium"/>
            <person name="Sulson J.E."/>
            <person name="Waterston R."/>
        </authorList>
    </citation>
    <scope>NUCLEOTIDE SEQUENCE [LARGE SCALE GENOMIC DNA]</scope>
    <source>
        <strain evidence="2 3">Bristol N2</strain>
    </source>
</reference>
<dbReference type="Bgee" id="WBGene00206381">
    <property type="expression patterns" value="Expressed in larva and 3 other cell types or tissues"/>
</dbReference>
<gene>
    <name evidence="2" type="ORF">CELE_F52H2.15</name>
    <name evidence="2 4" type="ORF">F52H2.15</name>
</gene>
<dbReference type="AlphaFoldDB" id="E6N0V0"/>
<dbReference type="KEGG" id="cel:CELE_F52H2.15"/>
<name>E6N0V0_CAEEL</name>
<feature type="transmembrane region" description="Helical" evidence="1">
    <location>
        <begin position="41"/>
        <end position="66"/>
    </location>
</feature>
<dbReference type="Proteomes" id="UP000001940">
    <property type="component" value="Chromosome X"/>
</dbReference>
<dbReference type="AGR" id="WB:WBGene00206381"/>
<dbReference type="HOGENOM" id="CLU_2086986_0_0_1"/>
<protein>
    <submittedName>
        <fullName evidence="2">Leucine-rich single-pass membrane protein 1</fullName>
    </submittedName>
</protein>
<keyword evidence="1" id="KW-1133">Transmembrane helix</keyword>
<keyword evidence="1" id="KW-0812">Transmembrane</keyword>
<dbReference type="CTD" id="13219641"/>
<evidence type="ECO:0000313" key="4">
    <source>
        <dbReference type="WormBase" id="F52H2.15"/>
    </source>
</evidence>
<dbReference type="InParanoid" id="E6N0V0"/>
<accession>E6N0V0</accession>
<dbReference type="PaxDb" id="6239-F52H2.15"/>